<keyword evidence="2" id="KW-1185">Reference proteome</keyword>
<dbReference type="EMBL" id="JBHSHC010000128">
    <property type="protein sequence ID" value="MFC4769366.1"/>
    <property type="molecule type" value="Genomic_DNA"/>
</dbReference>
<sequence length="71" mass="8181">MQRMIIEVCETNEARQLIDQIHAVFPDVELVIHPCLDRCNACFLIPFAIVDGELIEAYSPEQLLQKIKQNL</sequence>
<proteinExistence type="predicted"/>
<accession>A0ABV9Q4E1</accession>
<comment type="caution">
    <text evidence="1">The sequence shown here is derived from an EMBL/GenBank/DDBJ whole genome shotgun (WGS) entry which is preliminary data.</text>
</comment>
<dbReference type="Proteomes" id="UP001596002">
    <property type="component" value="Unassembled WGS sequence"/>
</dbReference>
<name>A0ABV9Q4E1_9BACL</name>
<evidence type="ECO:0000313" key="2">
    <source>
        <dbReference type="Proteomes" id="UP001596002"/>
    </source>
</evidence>
<reference evidence="2" key="1">
    <citation type="journal article" date="2019" name="Int. J. Syst. Evol. Microbiol.">
        <title>The Global Catalogue of Microorganisms (GCM) 10K type strain sequencing project: providing services to taxonomists for standard genome sequencing and annotation.</title>
        <authorList>
            <consortium name="The Broad Institute Genomics Platform"/>
            <consortium name="The Broad Institute Genome Sequencing Center for Infectious Disease"/>
            <person name="Wu L."/>
            <person name="Ma J."/>
        </authorList>
    </citation>
    <scope>NUCLEOTIDE SEQUENCE [LARGE SCALE GENOMIC DNA]</scope>
    <source>
        <strain evidence="2">WYCCWR 12678</strain>
    </source>
</reference>
<organism evidence="1 2">
    <name type="scientific">Effusibacillus consociatus</name>
    <dbReference type="NCBI Taxonomy" id="1117041"/>
    <lineage>
        <taxon>Bacteria</taxon>
        <taxon>Bacillati</taxon>
        <taxon>Bacillota</taxon>
        <taxon>Bacilli</taxon>
        <taxon>Bacillales</taxon>
        <taxon>Alicyclobacillaceae</taxon>
        <taxon>Effusibacillus</taxon>
    </lineage>
</organism>
<dbReference type="InterPro" id="IPR009910">
    <property type="entry name" value="DUF1450"/>
</dbReference>
<dbReference type="RefSeq" id="WP_380027800.1">
    <property type="nucleotide sequence ID" value="NZ_JBHSHC010000128.1"/>
</dbReference>
<protein>
    <submittedName>
        <fullName evidence="1">DUF1450 domain-containing protein</fullName>
    </submittedName>
</protein>
<gene>
    <name evidence="1" type="ORF">ACFO8Q_18720</name>
</gene>
<dbReference type="Pfam" id="PF07293">
    <property type="entry name" value="DUF1450"/>
    <property type="match status" value="1"/>
</dbReference>
<evidence type="ECO:0000313" key="1">
    <source>
        <dbReference type="EMBL" id="MFC4769366.1"/>
    </source>
</evidence>